<dbReference type="AlphaFoldDB" id="A0AAW1NJR7"/>
<dbReference type="EMBL" id="JASPKY010000003">
    <property type="protein sequence ID" value="KAK9758936.1"/>
    <property type="molecule type" value="Genomic_DNA"/>
</dbReference>
<dbReference type="PANTHER" id="PTHR11388:SF158">
    <property type="entry name" value="ORGANIC ANION TRANSPORTING POLYPEPTIDE 33EB"/>
    <property type="match status" value="1"/>
</dbReference>
<evidence type="ECO:0000256" key="8">
    <source>
        <dbReference type="SAM" id="MobiDB-lite"/>
    </source>
</evidence>
<feature type="compositionally biased region" description="Basic and acidic residues" evidence="8">
    <location>
        <begin position="669"/>
        <end position="688"/>
    </location>
</feature>
<accession>A0AAW1NJR7</accession>
<dbReference type="InterPro" id="IPR036259">
    <property type="entry name" value="MFS_trans_sf"/>
</dbReference>
<dbReference type="Pfam" id="PF03137">
    <property type="entry name" value="OATP"/>
    <property type="match status" value="1"/>
</dbReference>
<dbReference type="PROSITE" id="PS51465">
    <property type="entry name" value="KAZAL_2"/>
    <property type="match status" value="1"/>
</dbReference>
<feature type="domain" description="Kazal-like" evidence="10">
    <location>
        <begin position="437"/>
        <end position="490"/>
    </location>
</feature>
<comment type="similarity">
    <text evidence="2">Belongs to the organo anion transporter (TC 2.A.60) family.</text>
</comment>
<evidence type="ECO:0000256" key="7">
    <source>
        <dbReference type="ARBA" id="ARBA00023157"/>
    </source>
</evidence>
<feature type="transmembrane region" description="Helical" evidence="9">
    <location>
        <begin position="597"/>
        <end position="623"/>
    </location>
</feature>
<evidence type="ECO:0000256" key="2">
    <source>
        <dbReference type="ARBA" id="ARBA00009657"/>
    </source>
</evidence>
<keyword evidence="5 9" id="KW-1133">Transmembrane helix</keyword>
<feature type="compositionally biased region" description="Polar residues" evidence="8">
    <location>
        <begin position="650"/>
        <end position="668"/>
    </location>
</feature>
<protein>
    <submittedName>
        <fullName evidence="11">Organic Anion Transporter Polypeptide (OATP) family</fullName>
    </submittedName>
</protein>
<feature type="transmembrane region" description="Helical" evidence="9">
    <location>
        <begin position="175"/>
        <end position="202"/>
    </location>
</feature>
<dbReference type="PANTHER" id="PTHR11388">
    <property type="entry name" value="ORGANIC ANION TRANSPORTER"/>
    <property type="match status" value="1"/>
</dbReference>
<dbReference type="SUPFAM" id="SSF103473">
    <property type="entry name" value="MFS general substrate transporter"/>
    <property type="match status" value="1"/>
</dbReference>
<keyword evidence="7" id="KW-1015">Disulfide bond</keyword>
<feature type="transmembrane region" description="Helical" evidence="9">
    <location>
        <begin position="553"/>
        <end position="577"/>
    </location>
</feature>
<evidence type="ECO:0000313" key="11">
    <source>
        <dbReference type="EMBL" id="KAK9758936.1"/>
    </source>
</evidence>
<feature type="region of interest" description="Disordered" evidence="8">
    <location>
        <begin position="648"/>
        <end position="736"/>
    </location>
</feature>
<evidence type="ECO:0000256" key="3">
    <source>
        <dbReference type="ARBA" id="ARBA00022475"/>
    </source>
</evidence>
<sequence length="736" mass="82178">MIHPSEILRANSDGQSQFSAPVNRHRQNLDCGLSAAPWLTKKLSLKRFATPAVFVTVFACLGLLQGALLSYFRGTSHIWTQHYYFSETAMTWLIHLNEIIVGVFAFIITHWGNKIHRPVWFGGMAMLQAIACITLVVPEVFEPHVEELPSSSNVTNLCTRTTSLTTMVEFRESNWVALGALIIFQLFFAFTSIVFYTLGITYLDDNIEKENAPIYLIIPLATKIAGKQLGMYLSWIPTLFDSPNVFVTGMWLALSVLIFIFGFLIVLFPHSLPIMLIEKEVVTLLNLANNNREANQENVDAQAEPPKKSRFLASFLRLVKNPVLVVNTLAMVFMLTALINFEIYQNIFYQLRFFVNVGRDLSGYHDPLIAQIIMNIIKYPFIAISLIATGLIVAKTQPAAKSLAIFNVAIYIIAALLYVSFVFSRCNDRINREFDGKLTIPLCSSHCICKDIQFQPVCTTQGNVTYFSPCHAGCKTVETIRGIEIFGNCTCGANVIERTETTAVAGSCQKNNCDLYWAFAQVSSVMASSILASTIVTNLMINLRCVASEDKHLALAFETTLLGILPYIPGKLVYSAVADSTCLARGEDSCMFHSESFGLFFSIITVVLMAISAILATVVIMFIGNLNLYGSTSAKDYDVTMEDMEEIRRPSTTNTPARQNENTNQNETVSRDEDRRLMTNRDDNHIDDSEFTETETEQNSNQHPNRGITSTNADVHNESTSNKNKKSTPDILESDF</sequence>
<dbReference type="CDD" id="cd17336">
    <property type="entry name" value="MFS_SLCO_OATP"/>
    <property type="match status" value="1"/>
</dbReference>
<dbReference type="GO" id="GO:0043252">
    <property type="term" value="P:sodium-independent organic anion transport"/>
    <property type="evidence" value="ECO:0007669"/>
    <property type="project" value="TreeGrafter"/>
</dbReference>
<dbReference type="InterPro" id="IPR004156">
    <property type="entry name" value="OATP"/>
</dbReference>
<feature type="transmembrane region" description="Helical" evidence="9">
    <location>
        <begin position="515"/>
        <end position="541"/>
    </location>
</feature>
<comment type="caution">
    <text evidence="11">The sequence shown here is derived from an EMBL/GenBank/DDBJ whole genome shotgun (WGS) entry which is preliminary data.</text>
</comment>
<feature type="transmembrane region" description="Helical" evidence="9">
    <location>
        <begin position="92"/>
        <end position="112"/>
    </location>
</feature>
<comment type="subcellular location">
    <subcellularLocation>
        <location evidence="1">Cell membrane</location>
        <topology evidence="1">Multi-pass membrane protein</topology>
    </subcellularLocation>
</comment>
<feature type="compositionally biased region" description="Polar residues" evidence="8">
    <location>
        <begin position="697"/>
        <end position="722"/>
    </location>
</feature>
<dbReference type="Pfam" id="PF07648">
    <property type="entry name" value="Kazal_2"/>
    <property type="match status" value="1"/>
</dbReference>
<gene>
    <name evidence="11" type="ORF">QE152_g448</name>
</gene>
<evidence type="ECO:0000256" key="6">
    <source>
        <dbReference type="ARBA" id="ARBA00023136"/>
    </source>
</evidence>
<proteinExistence type="inferred from homology"/>
<keyword evidence="12" id="KW-1185">Reference proteome</keyword>
<dbReference type="Gene3D" id="1.20.1250.20">
    <property type="entry name" value="MFS general substrate transporter like domains"/>
    <property type="match status" value="1"/>
</dbReference>
<evidence type="ECO:0000256" key="4">
    <source>
        <dbReference type="ARBA" id="ARBA00022692"/>
    </source>
</evidence>
<keyword evidence="3" id="KW-1003">Cell membrane</keyword>
<evidence type="ECO:0000256" key="5">
    <source>
        <dbReference type="ARBA" id="ARBA00022989"/>
    </source>
</evidence>
<name>A0AAW1NJR7_POPJA</name>
<evidence type="ECO:0000256" key="1">
    <source>
        <dbReference type="ARBA" id="ARBA00004651"/>
    </source>
</evidence>
<reference evidence="11 12" key="1">
    <citation type="journal article" date="2024" name="BMC Genomics">
        <title>De novo assembly and annotation of Popillia japonica's genome with initial clues to its potential as an invasive pest.</title>
        <authorList>
            <person name="Cucini C."/>
            <person name="Boschi S."/>
            <person name="Funari R."/>
            <person name="Cardaioli E."/>
            <person name="Iannotti N."/>
            <person name="Marturano G."/>
            <person name="Paoli F."/>
            <person name="Bruttini M."/>
            <person name="Carapelli A."/>
            <person name="Frati F."/>
            <person name="Nardi F."/>
        </authorList>
    </citation>
    <scope>NUCLEOTIDE SEQUENCE [LARGE SCALE GENOMIC DNA]</scope>
    <source>
        <strain evidence="11">DMR45628</strain>
    </source>
</reference>
<feature type="transmembrane region" description="Helical" evidence="9">
    <location>
        <begin position="119"/>
        <end position="141"/>
    </location>
</feature>
<feature type="transmembrane region" description="Helical" evidence="9">
    <location>
        <begin position="368"/>
        <end position="392"/>
    </location>
</feature>
<dbReference type="InterPro" id="IPR002350">
    <property type="entry name" value="Kazal_dom"/>
</dbReference>
<dbReference type="Proteomes" id="UP001458880">
    <property type="component" value="Unassembled WGS sequence"/>
</dbReference>
<feature type="transmembrane region" description="Helical" evidence="9">
    <location>
        <begin position="245"/>
        <end position="268"/>
    </location>
</feature>
<dbReference type="GO" id="GO:0015347">
    <property type="term" value="F:sodium-independent organic anion transmembrane transporter activity"/>
    <property type="evidence" value="ECO:0007669"/>
    <property type="project" value="TreeGrafter"/>
</dbReference>
<feature type="transmembrane region" description="Helical" evidence="9">
    <location>
        <begin position="404"/>
        <end position="423"/>
    </location>
</feature>
<evidence type="ECO:0000313" key="12">
    <source>
        <dbReference type="Proteomes" id="UP001458880"/>
    </source>
</evidence>
<evidence type="ECO:0000256" key="9">
    <source>
        <dbReference type="SAM" id="Phobius"/>
    </source>
</evidence>
<dbReference type="GO" id="GO:0016323">
    <property type="term" value="C:basolateral plasma membrane"/>
    <property type="evidence" value="ECO:0007669"/>
    <property type="project" value="TreeGrafter"/>
</dbReference>
<feature type="transmembrane region" description="Helical" evidence="9">
    <location>
        <begin position="48"/>
        <end position="72"/>
    </location>
</feature>
<keyword evidence="6 9" id="KW-0472">Membrane</keyword>
<dbReference type="InterPro" id="IPR036058">
    <property type="entry name" value="Kazal_dom_sf"/>
</dbReference>
<organism evidence="11 12">
    <name type="scientific">Popillia japonica</name>
    <name type="common">Japanese beetle</name>
    <dbReference type="NCBI Taxonomy" id="7064"/>
    <lineage>
        <taxon>Eukaryota</taxon>
        <taxon>Metazoa</taxon>
        <taxon>Ecdysozoa</taxon>
        <taxon>Arthropoda</taxon>
        <taxon>Hexapoda</taxon>
        <taxon>Insecta</taxon>
        <taxon>Pterygota</taxon>
        <taxon>Neoptera</taxon>
        <taxon>Endopterygota</taxon>
        <taxon>Coleoptera</taxon>
        <taxon>Polyphaga</taxon>
        <taxon>Scarabaeiformia</taxon>
        <taxon>Scarabaeidae</taxon>
        <taxon>Rutelinae</taxon>
        <taxon>Popillia</taxon>
    </lineage>
</organism>
<feature type="transmembrane region" description="Helical" evidence="9">
    <location>
        <begin position="324"/>
        <end position="348"/>
    </location>
</feature>
<evidence type="ECO:0000259" key="10">
    <source>
        <dbReference type="PROSITE" id="PS51465"/>
    </source>
</evidence>
<dbReference type="SUPFAM" id="SSF100895">
    <property type="entry name" value="Kazal-type serine protease inhibitors"/>
    <property type="match status" value="1"/>
</dbReference>
<keyword evidence="4 9" id="KW-0812">Transmembrane</keyword>